<evidence type="ECO:0000256" key="2">
    <source>
        <dbReference type="ARBA" id="ARBA00004498"/>
    </source>
</evidence>
<feature type="transmembrane region" description="Helical" evidence="19">
    <location>
        <begin position="396"/>
        <end position="417"/>
    </location>
</feature>
<keyword evidence="14 17" id="KW-1015">Disulfide bond</keyword>
<feature type="binding site" evidence="16">
    <location>
        <position position="383"/>
    </location>
    <ligand>
        <name>Na(+)</name>
        <dbReference type="ChEBI" id="CHEBI:29101"/>
        <label>1</label>
    </ligand>
</feature>
<evidence type="ECO:0000256" key="12">
    <source>
        <dbReference type="ARBA" id="ARBA00022989"/>
    </source>
</evidence>
<dbReference type="PROSITE" id="PS00610">
    <property type="entry name" value="NA_NEUROTRAN_SYMP_1"/>
    <property type="match status" value="1"/>
</dbReference>
<name>A0AAD3N1W5_LATJO</name>
<keyword evidence="18" id="KW-0769">Symport</keyword>
<dbReference type="SUPFAM" id="SSF161070">
    <property type="entry name" value="SNF-like"/>
    <property type="match status" value="1"/>
</dbReference>
<dbReference type="GO" id="GO:0022858">
    <property type="term" value="F:alanine transmembrane transporter activity"/>
    <property type="evidence" value="ECO:0007669"/>
    <property type="project" value="TreeGrafter"/>
</dbReference>
<reference evidence="22" key="1">
    <citation type="submission" date="2022-08" db="EMBL/GenBank/DDBJ databases">
        <title>Genome sequencing of akame (Lates japonicus).</title>
        <authorList>
            <person name="Hashiguchi Y."/>
            <person name="Takahashi H."/>
        </authorList>
    </citation>
    <scope>NUCLEOTIDE SEQUENCE</scope>
    <source>
        <strain evidence="22">Kochi</strain>
    </source>
</reference>
<dbReference type="GO" id="GO:1901235">
    <property type="term" value="F:(R)-carnitine transmembrane transporter activity"/>
    <property type="evidence" value="ECO:0007669"/>
    <property type="project" value="TreeGrafter"/>
</dbReference>
<dbReference type="GO" id="GO:0046872">
    <property type="term" value="F:metal ion binding"/>
    <property type="evidence" value="ECO:0007669"/>
    <property type="project" value="UniProtKB-KW"/>
</dbReference>
<keyword evidence="4 18" id="KW-0813">Transport</keyword>
<keyword evidence="8 18" id="KW-0812">Transmembrane</keyword>
<feature type="binding site" evidence="16">
    <location>
        <position position="379"/>
    </location>
    <ligand>
        <name>Na(+)</name>
        <dbReference type="ChEBI" id="CHEBI:29101"/>
        <label>1</label>
    </ligand>
</feature>
<feature type="binding site" evidence="16">
    <location>
        <position position="376"/>
    </location>
    <ligand>
        <name>Na(+)</name>
        <dbReference type="ChEBI" id="CHEBI:29101"/>
        <label>1</label>
    </ligand>
</feature>
<dbReference type="EMBL" id="BRZM01000069">
    <property type="protein sequence ID" value="GLD64283.1"/>
    <property type="molecule type" value="Genomic_DNA"/>
</dbReference>
<feature type="transmembrane region" description="Helical" evidence="19">
    <location>
        <begin position="662"/>
        <end position="683"/>
    </location>
</feature>
<dbReference type="SMART" id="SM00369">
    <property type="entry name" value="LRR_TYP"/>
    <property type="match status" value="8"/>
</dbReference>
<keyword evidence="16" id="KW-0915">Sodium</keyword>
<evidence type="ECO:0000256" key="9">
    <source>
        <dbReference type="ARBA" id="ARBA00022729"/>
    </source>
</evidence>
<accession>A0AAD3N1W5</accession>
<evidence type="ECO:0000256" key="6">
    <source>
        <dbReference type="ARBA" id="ARBA00022530"/>
    </source>
</evidence>
<comment type="caution">
    <text evidence="22">The sequence shown here is derived from an EMBL/GenBank/DDBJ whole genome shotgun (WGS) entry which is preliminary data.</text>
</comment>
<feature type="transmembrane region" description="Helical" evidence="19">
    <location>
        <begin position="578"/>
        <end position="595"/>
    </location>
</feature>
<feature type="transmembrane region" description="Helical" evidence="19">
    <location>
        <begin position="762"/>
        <end position="788"/>
    </location>
</feature>
<dbReference type="InterPro" id="IPR037272">
    <property type="entry name" value="SNS_sf"/>
</dbReference>
<dbReference type="PRINTS" id="PR00176">
    <property type="entry name" value="NANEUSMPORT"/>
</dbReference>
<evidence type="ECO:0000256" key="14">
    <source>
        <dbReference type="ARBA" id="ARBA00023157"/>
    </source>
</evidence>
<feature type="binding site" evidence="16">
    <location>
        <position position="668"/>
    </location>
    <ligand>
        <name>Na(+)</name>
        <dbReference type="ChEBI" id="CHEBI:29101"/>
        <label>1</label>
    </ligand>
</feature>
<keyword evidence="9 20" id="KW-0732">Signal</keyword>
<comment type="similarity">
    <text evidence="3">Belongs to the small leucine-rich proteoglycan (SLRP) family. SLRP class II subfamily.</text>
</comment>
<feature type="binding site" evidence="16">
    <location>
        <position position="736"/>
    </location>
    <ligand>
        <name>Na(+)</name>
        <dbReference type="ChEBI" id="CHEBI:29101"/>
        <label>1</label>
    </ligand>
</feature>
<feature type="chain" id="PRO_5041960763" description="Transporter" evidence="20">
    <location>
        <begin position="19"/>
        <end position="959"/>
    </location>
</feature>
<evidence type="ECO:0000256" key="20">
    <source>
        <dbReference type="SAM" id="SignalP"/>
    </source>
</evidence>
<dbReference type="GO" id="GO:0089718">
    <property type="term" value="P:amino acid import across plasma membrane"/>
    <property type="evidence" value="ECO:0007669"/>
    <property type="project" value="TreeGrafter"/>
</dbReference>
<keyword evidence="7" id="KW-0433">Leucine-rich repeat</keyword>
<evidence type="ECO:0000256" key="7">
    <source>
        <dbReference type="ARBA" id="ARBA00022614"/>
    </source>
</evidence>
<keyword evidence="10" id="KW-0677">Repeat</keyword>
<evidence type="ECO:0000259" key="21">
    <source>
        <dbReference type="SMART" id="SM00013"/>
    </source>
</evidence>
<dbReference type="GO" id="GO:0015374">
    <property type="term" value="F:neutral, basic amino acid:sodium:chloride symporter activity"/>
    <property type="evidence" value="ECO:0007669"/>
    <property type="project" value="TreeGrafter"/>
</dbReference>
<evidence type="ECO:0000256" key="4">
    <source>
        <dbReference type="ARBA" id="ARBA00022448"/>
    </source>
</evidence>
<evidence type="ECO:0000256" key="13">
    <source>
        <dbReference type="ARBA" id="ARBA00023136"/>
    </source>
</evidence>
<gene>
    <name evidence="22" type="ORF">AKAME5_001583700</name>
</gene>
<keyword evidence="23" id="KW-1185">Reference proteome</keyword>
<keyword evidence="15" id="KW-0325">Glycoprotein</keyword>
<protein>
    <recommendedName>
        <fullName evidence="18">Transporter</fullName>
    </recommendedName>
</protein>
<dbReference type="SMART" id="SM00365">
    <property type="entry name" value="LRR_SD22"/>
    <property type="match status" value="4"/>
</dbReference>
<dbReference type="AlphaFoldDB" id="A0AAD3N1W5"/>
<dbReference type="GO" id="GO:0005886">
    <property type="term" value="C:plasma membrane"/>
    <property type="evidence" value="ECO:0007669"/>
    <property type="project" value="TreeGrafter"/>
</dbReference>
<dbReference type="Gene3D" id="3.80.10.10">
    <property type="entry name" value="Ribonuclease Inhibitor"/>
    <property type="match status" value="2"/>
</dbReference>
<keyword evidence="11" id="KW-0654">Proteoglycan</keyword>
<dbReference type="PANTHER" id="PTHR11616:SF286">
    <property type="entry name" value="SODIUM- AND CHLORIDE-DEPENDENT NEUTRAL AND BASIC AMINO ACID TRANSPORTER B(0+)"/>
    <property type="match status" value="1"/>
</dbReference>
<feature type="binding site" evidence="16">
    <location>
        <position position="378"/>
    </location>
    <ligand>
        <name>Na(+)</name>
        <dbReference type="ChEBI" id="CHEBI:29101"/>
        <label>1</label>
    </ligand>
</feature>
<evidence type="ECO:0000256" key="11">
    <source>
        <dbReference type="ARBA" id="ARBA00022974"/>
    </source>
</evidence>
<feature type="binding site" evidence="16">
    <location>
        <position position="737"/>
    </location>
    <ligand>
        <name>Na(+)</name>
        <dbReference type="ChEBI" id="CHEBI:29101"/>
        <label>1</label>
    </ligand>
</feature>
<sequence length="959" mass="106806">MRLVIVFLLSALLPLSLSHGRDPFAWLYGRQSQGNYFGSLQADTSGGACPDVCDCPPTFPVAMYCDGRGLTAMPSIPSRIKYLYLQNNAITAVPDSALINATSLVWLMMHHNQLTSDAIGKKAFLKLEGLERLYLQHNNLTSMPPNLPRSLRDLRINHNRIEKVTPADLEGMDNLTILYLNDNAVTDMSTSLKALKSLTLLDISGNKLTKVPEGLPEHLHQLYLESNSIESLPEGFLGGLTELQYVRMARNQLTDKGIPSNTFNVTGLVELDLSFNKLERIPIVSTTLQHLYLQANQIKEFSLGSFCSIVDVTNFSKLQTLRLDGNEIGRQDIPSESSLCLRQASTIEDPHVDDGDENTERGNWASKREYILSTIGYAVGLGNIWRFPYLAYKNGGGAFLIPYFVMLVVTGIPLFFLESAFGQFCSQGPINIWRAVPLLQGVGVAMVTVTLIVSIYYNVIIAYSLYYMFASFQSPLPWSSCFSWADSNCSTTPIVSCNVSGVVVANWTQENSTCPSSDVITVPVQSPSEQYWDRVALQRSSGLDETGPIVWHLALCLLLSSILVAGALIRGIKSSGKVVYFTATFPYVVIFILLIRGVTLEGARDGIEFYIGSQSNLTKLTEAQVWKDAATQTFYSLSIGWGGVMTLASYNNFHNNVFKDSFVVTLTNAGTSVFAGFAIFSILGHMAHIYKMPVGQVVKEGFGLAFIAYPDALSKLPISPLWSILFFFMLLTVGLDSQFAGIEVITTCLLDAFPNTFKSKRALLTVTTCAILYLLGLPCVSQAGIYWVTLIDQFVASWVLLVLALLEIIGVCYIYGGNRFIKDIEMMLGNKTSTFWLWWRACWFFISPCIIVVILVWSLMTFKPPTYGEVQFPVWGLALGWCMVVFILLWIPAIAVYKLMRAKGSPWKRLKSLCSPSEKWHPYLDVHRGDRYSEERCHRRKSHLNRPEVNVNVISGSWL</sequence>
<keyword evidence="13 19" id="KW-0472">Membrane</keyword>
<feature type="signal peptide" evidence="20">
    <location>
        <begin position="1"/>
        <end position="18"/>
    </location>
</feature>
<evidence type="ECO:0000313" key="22">
    <source>
        <dbReference type="EMBL" id="GLD64283.1"/>
    </source>
</evidence>
<evidence type="ECO:0000256" key="16">
    <source>
        <dbReference type="PIRSR" id="PIRSR600175-1"/>
    </source>
</evidence>
<evidence type="ECO:0000256" key="18">
    <source>
        <dbReference type="RuleBase" id="RU003732"/>
    </source>
</evidence>
<feature type="transmembrane region" description="Helical" evidence="19">
    <location>
        <begin position="549"/>
        <end position="569"/>
    </location>
</feature>
<evidence type="ECO:0000256" key="10">
    <source>
        <dbReference type="ARBA" id="ARBA00022737"/>
    </source>
</evidence>
<evidence type="ECO:0000313" key="23">
    <source>
        <dbReference type="Proteomes" id="UP001279410"/>
    </source>
</evidence>
<feature type="transmembrane region" description="Helical" evidence="19">
    <location>
        <begin position="633"/>
        <end position="650"/>
    </location>
</feature>
<dbReference type="SUPFAM" id="SSF52058">
    <property type="entry name" value="L domain-like"/>
    <property type="match status" value="1"/>
</dbReference>
<feature type="transmembrane region" description="Helical" evidence="19">
    <location>
        <begin position="794"/>
        <end position="816"/>
    </location>
</feature>
<feature type="transmembrane region" description="Helical" evidence="19">
    <location>
        <begin position="872"/>
        <end position="899"/>
    </location>
</feature>
<evidence type="ECO:0000256" key="5">
    <source>
        <dbReference type="ARBA" id="ARBA00022525"/>
    </source>
</evidence>
<comment type="similarity">
    <text evidence="18">Belongs to the sodium:neurotransmitter symporter (SNF) (TC 2.A.22) family.</text>
</comment>
<proteinExistence type="inferred from homology"/>
<dbReference type="Pfam" id="PF00209">
    <property type="entry name" value="SNF"/>
    <property type="match status" value="1"/>
</dbReference>
<evidence type="ECO:0000256" key="15">
    <source>
        <dbReference type="ARBA" id="ARBA00023180"/>
    </source>
</evidence>
<dbReference type="InterPro" id="IPR001611">
    <property type="entry name" value="Leu-rich_rpt"/>
</dbReference>
<keyword evidence="5" id="KW-0964">Secreted</keyword>
<dbReference type="PANTHER" id="PTHR11616">
    <property type="entry name" value="SODIUM/CHLORIDE DEPENDENT TRANSPORTER"/>
    <property type="match status" value="1"/>
</dbReference>
<comment type="subcellular location">
    <subcellularLocation>
        <location evidence="1">Membrane</location>
        <topology evidence="1">Multi-pass membrane protein</topology>
    </subcellularLocation>
    <subcellularLocation>
        <location evidence="2">Secreted</location>
        <location evidence="2">Extracellular space</location>
        <location evidence="2">Extracellular matrix</location>
    </subcellularLocation>
</comment>
<feature type="disulfide bond" evidence="17">
    <location>
        <begin position="481"/>
        <end position="489"/>
    </location>
</feature>
<dbReference type="SMART" id="SM00013">
    <property type="entry name" value="LRRNT"/>
    <property type="match status" value="1"/>
</dbReference>
<keyword evidence="6" id="KW-0272">Extracellular matrix</keyword>
<feature type="transmembrane region" description="Helical" evidence="19">
    <location>
        <begin position="837"/>
        <end position="860"/>
    </location>
</feature>
<dbReference type="PROSITE" id="PS50267">
    <property type="entry name" value="NA_NEUROTRAN_SYMP_3"/>
    <property type="match status" value="1"/>
</dbReference>
<dbReference type="InterPro" id="IPR032675">
    <property type="entry name" value="LRR_dom_sf"/>
</dbReference>
<dbReference type="PROSITE" id="PS00754">
    <property type="entry name" value="NA_NEUROTRAN_SYMP_2"/>
    <property type="match status" value="1"/>
</dbReference>
<dbReference type="InterPro" id="IPR000175">
    <property type="entry name" value="Na/ntran_symport"/>
</dbReference>
<dbReference type="GO" id="GO:0015657">
    <property type="term" value="F:branched-chain amino acid:sodium symporter activity"/>
    <property type="evidence" value="ECO:0007669"/>
    <property type="project" value="TreeGrafter"/>
</dbReference>
<dbReference type="GO" id="GO:0001761">
    <property type="term" value="F:beta-alanine transmembrane transporter activity"/>
    <property type="evidence" value="ECO:0007669"/>
    <property type="project" value="TreeGrafter"/>
</dbReference>
<evidence type="ECO:0000256" key="3">
    <source>
        <dbReference type="ARBA" id="ARBA00005818"/>
    </source>
</evidence>
<feature type="domain" description="LRRNT" evidence="21">
    <location>
        <begin position="48"/>
        <end position="82"/>
    </location>
</feature>
<dbReference type="Proteomes" id="UP001279410">
    <property type="component" value="Unassembled WGS sequence"/>
</dbReference>
<dbReference type="Pfam" id="PF13855">
    <property type="entry name" value="LRR_8"/>
    <property type="match status" value="2"/>
</dbReference>
<evidence type="ECO:0000256" key="8">
    <source>
        <dbReference type="ARBA" id="ARBA00022692"/>
    </source>
</evidence>
<evidence type="ECO:0000256" key="1">
    <source>
        <dbReference type="ARBA" id="ARBA00004141"/>
    </source>
</evidence>
<evidence type="ECO:0000256" key="19">
    <source>
        <dbReference type="SAM" id="Phobius"/>
    </source>
</evidence>
<feature type="binding site" evidence="16">
    <location>
        <position position="636"/>
    </location>
    <ligand>
        <name>Na(+)</name>
        <dbReference type="ChEBI" id="CHEBI:29101"/>
        <label>1</label>
    </ligand>
</feature>
<dbReference type="FunFam" id="3.80.10.10:FF:000073">
    <property type="entry name" value="Lumican"/>
    <property type="match status" value="1"/>
</dbReference>
<dbReference type="InterPro" id="IPR003591">
    <property type="entry name" value="Leu-rich_rpt_typical-subtyp"/>
</dbReference>
<dbReference type="SMART" id="SM00364">
    <property type="entry name" value="LRR_BAC"/>
    <property type="match status" value="5"/>
</dbReference>
<dbReference type="PROSITE" id="PS51450">
    <property type="entry name" value="LRR"/>
    <property type="match status" value="2"/>
</dbReference>
<organism evidence="22 23">
    <name type="scientific">Lates japonicus</name>
    <name type="common">Japanese lates</name>
    <dbReference type="NCBI Taxonomy" id="270547"/>
    <lineage>
        <taxon>Eukaryota</taxon>
        <taxon>Metazoa</taxon>
        <taxon>Chordata</taxon>
        <taxon>Craniata</taxon>
        <taxon>Vertebrata</taxon>
        <taxon>Euteleostomi</taxon>
        <taxon>Actinopterygii</taxon>
        <taxon>Neopterygii</taxon>
        <taxon>Teleostei</taxon>
        <taxon>Neoteleostei</taxon>
        <taxon>Acanthomorphata</taxon>
        <taxon>Carangaria</taxon>
        <taxon>Carangaria incertae sedis</taxon>
        <taxon>Centropomidae</taxon>
        <taxon>Lates</taxon>
    </lineage>
</organism>
<feature type="transmembrane region" description="Helical" evidence="19">
    <location>
        <begin position="721"/>
        <end position="750"/>
    </location>
</feature>
<keyword evidence="12 19" id="KW-1133">Transmembrane helix</keyword>
<evidence type="ECO:0000256" key="17">
    <source>
        <dbReference type="PIRSR" id="PIRSR600175-2"/>
    </source>
</evidence>
<dbReference type="NCBIfam" id="NF037979">
    <property type="entry name" value="Na_transp"/>
    <property type="match status" value="1"/>
</dbReference>
<feature type="transmembrane region" description="Helical" evidence="19">
    <location>
        <begin position="438"/>
        <end position="469"/>
    </location>
</feature>
<keyword evidence="16" id="KW-0479">Metal-binding</keyword>
<dbReference type="InterPro" id="IPR000372">
    <property type="entry name" value="LRRNT"/>
</dbReference>